<dbReference type="InterPro" id="IPR042100">
    <property type="entry name" value="Bug_dom1"/>
</dbReference>
<dbReference type="PANTHER" id="PTHR42928">
    <property type="entry name" value="TRICARBOXYLATE-BINDING PROTEIN"/>
    <property type="match status" value="1"/>
</dbReference>
<dbReference type="Gene3D" id="3.40.190.150">
    <property type="entry name" value="Bordetella uptake gene, domain 1"/>
    <property type="match status" value="1"/>
</dbReference>
<comment type="similarity">
    <text evidence="1">Belongs to the UPF0065 (bug) family.</text>
</comment>
<evidence type="ECO:0000313" key="4">
    <source>
        <dbReference type="Proteomes" id="UP000005632"/>
    </source>
</evidence>
<reference evidence="3 4" key="1">
    <citation type="submission" date="2011-11" db="EMBL/GenBank/DDBJ databases">
        <title>Complete sequence of Spirochaeta sp. grapes.</title>
        <authorList>
            <consortium name="US DOE Joint Genome Institute"/>
            <person name="Lucas S."/>
            <person name="Han J."/>
            <person name="Lapidus A."/>
            <person name="Cheng J.-F."/>
            <person name="Goodwin L."/>
            <person name="Pitluck S."/>
            <person name="Peters L."/>
            <person name="Ovchinnikova G."/>
            <person name="Munk A.C."/>
            <person name="Detter J.C."/>
            <person name="Han C."/>
            <person name="Tapia R."/>
            <person name="Land M."/>
            <person name="Hauser L."/>
            <person name="Kyrpides N."/>
            <person name="Ivanova N."/>
            <person name="Pagani I."/>
            <person name="Ritalahtilisa K."/>
            <person name="Loeffler F."/>
            <person name="Woyke T."/>
        </authorList>
    </citation>
    <scope>NUCLEOTIDE SEQUENCE [LARGE SCALE GENOMIC DNA]</scope>
    <source>
        <strain evidence="4">ATCC BAA-1885 / DSM 22778 / Grapes</strain>
    </source>
</reference>
<dbReference type="STRING" id="158190.SpiGrapes_1503"/>
<evidence type="ECO:0000256" key="1">
    <source>
        <dbReference type="ARBA" id="ARBA00006987"/>
    </source>
</evidence>
<evidence type="ECO:0000313" key="3">
    <source>
        <dbReference type="EMBL" id="AEV29313.1"/>
    </source>
</evidence>
<keyword evidence="4" id="KW-1185">Reference proteome</keyword>
<organism evidence="3 4">
    <name type="scientific">Sphaerochaeta pleomorpha (strain ATCC BAA-1885 / DSM 22778 / Grapes)</name>
    <dbReference type="NCBI Taxonomy" id="158190"/>
    <lineage>
        <taxon>Bacteria</taxon>
        <taxon>Pseudomonadati</taxon>
        <taxon>Spirochaetota</taxon>
        <taxon>Spirochaetia</taxon>
        <taxon>Spirochaetales</taxon>
        <taxon>Sphaerochaetaceae</taxon>
        <taxon>Sphaerochaeta</taxon>
    </lineage>
</organism>
<dbReference type="Proteomes" id="UP000005632">
    <property type="component" value="Chromosome"/>
</dbReference>
<dbReference type="Pfam" id="PF03401">
    <property type="entry name" value="TctC"/>
    <property type="match status" value="1"/>
</dbReference>
<evidence type="ECO:0008006" key="5">
    <source>
        <dbReference type="Google" id="ProtNLM"/>
    </source>
</evidence>
<dbReference type="AlphaFoldDB" id="G8QVM1"/>
<protein>
    <recommendedName>
        <fullName evidence="5">Tripartite tricarboxylate transporter family receptor</fullName>
    </recommendedName>
</protein>
<dbReference type="Gene3D" id="3.40.190.10">
    <property type="entry name" value="Periplasmic binding protein-like II"/>
    <property type="match status" value="1"/>
</dbReference>
<dbReference type="KEGG" id="sgp:SpiGrapes_1503"/>
<dbReference type="SUPFAM" id="SSF53850">
    <property type="entry name" value="Periplasmic binding protein-like II"/>
    <property type="match status" value="1"/>
</dbReference>
<feature type="chain" id="PRO_5003515236" description="Tripartite tricarboxylate transporter family receptor" evidence="2">
    <location>
        <begin position="21"/>
        <end position="321"/>
    </location>
</feature>
<dbReference type="eggNOG" id="COG3181">
    <property type="taxonomic scope" value="Bacteria"/>
</dbReference>
<name>G8QVM1_SPHPG</name>
<proteinExistence type="inferred from homology"/>
<dbReference type="RefSeq" id="WP_014270161.1">
    <property type="nucleotide sequence ID" value="NC_016633.1"/>
</dbReference>
<dbReference type="InterPro" id="IPR005064">
    <property type="entry name" value="BUG"/>
</dbReference>
<dbReference type="EMBL" id="CP003155">
    <property type="protein sequence ID" value="AEV29313.1"/>
    <property type="molecule type" value="Genomic_DNA"/>
</dbReference>
<dbReference type="PANTHER" id="PTHR42928:SF5">
    <property type="entry name" value="BLR1237 PROTEIN"/>
    <property type="match status" value="1"/>
</dbReference>
<sequence length="321" mass="34288">MKKIILVLLIALLAIGSAFSQGKAESSNVDAWPQDAITVVCPWAVGGVADIVNRKTSIFGVEQLGKPILATNELGAGGNVALTNYLKNGPNSTTLIFGAEGAFSIAPNVAGSEALQFTYDDYVPIINLYSSIFVMTADAKLGITDLDSLKAYGKGKRLKVAVNGIAGSEAFLAKALFKELGLELDLISYNGANLALDSAAKGETSFAISHQSQAKGSVEAGILSPVVVFDKQGVNNEVFKNVKGVGEYGYTAYFRNRCFILARKGTDQKVIDKVRNAYLAILQKPEVVAFYKTLMIEIDPMDLQQINAHIDSVTKIVKANI</sequence>
<evidence type="ECO:0000256" key="2">
    <source>
        <dbReference type="SAM" id="SignalP"/>
    </source>
</evidence>
<dbReference type="HOGENOM" id="CLU_867771_0_0_12"/>
<feature type="signal peptide" evidence="2">
    <location>
        <begin position="1"/>
        <end position="20"/>
    </location>
</feature>
<gene>
    <name evidence="3" type="ordered locus">SpiGrapes_1503</name>
</gene>
<keyword evidence="2" id="KW-0732">Signal</keyword>
<accession>G8QVM1</accession>